<dbReference type="OrthoDB" id="166070at2"/>
<dbReference type="PANTHER" id="PTHR42756">
    <property type="entry name" value="TRANSCRIPTIONAL REGULATOR, MARR"/>
    <property type="match status" value="1"/>
</dbReference>
<gene>
    <name evidence="5" type="ORF">CCE28_06695</name>
</gene>
<evidence type="ECO:0000256" key="2">
    <source>
        <dbReference type="ARBA" id="ARBA00023125"/>
    </source>
</evidence>
<feature type="domain" description="HTH marR-type" evidence="4">
    <location>
        <begin position="1"/>
        <end position="144"/>
    </location>
</feature>
<comment type="caution">
    <text evidence="5">The sequence shown here is derived from an EMBL/GenBank/DDBJ whole genome shotgun (WGS) entry which is preliminary data.</text>
</comment>
<organism evidence="5 6">
    <name type="scientific">Anaeromicrobium sediminis</name>
    <dbReference type="NCBI Taxonomy" id="1478221"/>
    <lineage>
        <taxon>Bacteria</taxon>
        <taxon>Bacillati</taxon>
        <taxon>Bacillota</taxon>
        <taxon>Clostridia</taxon>
        <taxon>Peptostreptococcales</taxon>
        <taxon>Thermotaleaceae</taxon>
        <taxon>Anaeromicrobium</taxon>
    </lineage>
</organism>
<dbReference type="Gene3D" id="1.10.10.10">
    <property type="entry name" value="Winged helix-like DNA-binding domain superfamily/Winged helix DNA-binding domain"/>
    <property type="match status" value="1"/>
</dbReference>
<evidence type="ECO:0000259" key="4">
    <source>
        <dbReference type="PROSITE" id="PS50995"/>
    </source>
</evidence>
<sequence>MNEQLINKLISNIVHFYPLFQKEFLDLRIDNNVKEISPLLFRILDEIHIEGNTTVSTLSKRLSISMPNTSRSVNTLIKLGYVDKRQDEVDKRIIHLYLTMKGLDLVENSILEAEKKIFTKFNVLDEKEIKELSDSFYLIRNLLIKARDLNENSKGGL</sequence>
<dbReference type="Proteomes" id="UP000216024">
    <property type="component" value="Unassembled WGS sequence"/>
</dbReference>
<keyword evidence="3" id="KW-0804">Transcription</keyword>
<protein>
    <recommendedName>
        <fullName evidence="4">HTH marR-type domain-containing protein</fullName>
    </recommendedName>
</protein>
<dbReference type="EMBL" id="NIBG01000004">
    <property type="protein sequence ID" value="PAB60059.1"/>
    <property type="molecule type" value="Genomic_DNA"/>
</dbReference>
<dbReference type="Pfam" id="PF12802">
    <property type="entry name" value="MarR_2"/>
    <property type="match status" value="1"/>
</dbReference>
<evidence type="ECO:0000313" key="6">
    <source>
        <dbReference type="Proteomes" id="UP000216024"/>
    </source>
</evidence>
<dbReference type="GO" id="GO:0003700">
    <property type="term" value="F:DNA-binding transcription factor activity"/>
    <property type="evidence" value="ECO:0007669"/>
    <property type="project" value="InterPro"/>
</dbReference>
<evidence type="ECO:0000313" key="5">
    <source>
        <dbReference type="EMBL" id="PAB60059.1"/>
    </source>
</evidence>
<dbReference type="SUPFAM" id="SSF46785">
    <property type="entry name" value="Winged helix' DNA-binding domain"/>
    <property type="match status" value="1"/>
</dbReference>
<dbReference type="SMART" id="SM00347">
    <property type="entry name" value="HTH_MARR"/>
    <property type="match status" value="1"/>
</dbReference>
<dbReference type="GO" id="GO:0003677">
    <property type="term" value="F:DNA binding"/>
    <property type="evidence" value="ECO:0007669"/>
    <property type="project" value="UniProtKB-KW"/>
</dbReference>
<name>A0A267MKF1_9FIRM</name>
<reference evidence="5 6" key="1">
    <citation type="submission" date="2017-06" db="EMBL/GenBank/DDBJ databases">
        <title>Draft genome sequence of anaerobic fermentative bacterium Anaeromicrobium sediminis DY2726D isolated from West Pacific Ocean sediments.</title>
        <authorList>
            <person name="Zeng X."/>
        </authorList>
    </citation>
    <scope>NUCLEOTIDE SEQUENCE [LARGE SCALE GENOMIC DNA]</scope>
    <source>
        <strain evidence="5 6">DY2726D</strain>
    </source>
</reference>
<dbReference type="InterPro" id="IPR036390">
    <property type="entry name" value="WH_DNA-bd_sf"/>
</dbReference>
<keyword evidence="1" id="KW-0805">Transcription regulation</keyword>
<dbReference type="InterPro" id="IPR000835">
    <property type="entry name" value="HTH_MarR-typ"/>
</dbReference>
<evidence type="ECO:0000256" key="1">
    <source>
        <dbReference type="ARBA" id="ARBA00023015"/>
    </source>
</evidence>
<evidence type="ECO:0000256" key="3">
    <source>
        <dbReference type="ARBA" id="ARBA00023163"/>
    </source>
</evidence>
<proteinExistence type="predicted"/>
<keyword evidence="2" id="KW-0238">DNA-binding</keyword>
<dbReference type="RefSeq" id="WP_095132260.1">
    <property type="nucleotide sequence ID" value="NZ_NIBG01000004.1"/>
</dbReference>
<keyword evidence="6" id="KW-1185">Reference proteome</keyword>
<dbReference type="InterPro" id="IPR036388">
    <property type="entry name" value="WH-like_DNA-bd_sf"/>
</dbReference>
<accession>A0A267MKF1</accession>
<dbReference type="PROSITE" id="PS50995">
    <property type="entry name" value="HTH_MARR_2"/>
    <property type="match status" value="1"/>
</dbReference>
<dbReference type="PANTHER" id="PTHR42756:SF1">
    <property type="entry name" value="TRANSCRIPTIONAL REPRESSOR OF EMRAB OPERON"/>
    <property type="match status" value="1"/>
</dbReference>
<dbReference type="AlphaFoldDB" id="A0A267MKF1"/>